<proteinExistence type="inferred from homology"/>
<evidence type="ECO:0000256" key="7">
    <source>
        <dbReference type="SAM" id="SignalP"/>
    </source>
</evidence>
<feature type="chain" id="PRO_5046834019" description="chitinase" evidence="7">
    <location>
        <begin position="20"/>
        <end position="346"/>
    </location>
</feature>
<dbReference type="EMBL" id="JBHULV010000025">
    <property type="protein sequence ID" value="MFD2731762.1"/>
    <property type="molecule type" value="Genomic_DNA"/>
</dbReference>
<evidence type="ECO:0000256" key="3">
    <source>
        <dbReference type="ARBA" id="ARBA00022801"/>
    </source>
</evidence>
<dbReference type="Gene3D" id="3.20.20.80">
    <property type="entry name" value="Glycosidases"/>
    <property type="match status" value="1"/>
</dbReference>
<keyword evidence="3 5" id="KW-0378">Hydrolase</keyword>
<feature type="signal peptide" evidence="7">
    <location>
        <begin position="1"/>
        <end position="19"/>
    </location>
</feature>
<dbReference type="Pfam" id="PF00704">
    <property type="entry name" value="Glyco_hydro_18"/>
    <property type="match status" value="1"/>
</dbReference>
<dbReference type="SMART" id="SM00636">
    <property type="entry name" value="Glyco_18"/>
    <property type="match status" value="1"/>
</dbReference>
<dbReference type="PANTHER" id="PTHR11177:SF317">
    <property type="entry name" value="CHITINASE 12-RELATED"/>
    <property type="match status" value="1"/>
</dbReference>
<keyword evidence="7" id="KW-0732">Signal</keyword>
<evidence type="ECO:0000256" key="4">
    <source>
        <dbReference type="ARBA" id="ARBA00023295"/>
    </source>
</evidence>
<dbReference type="InterPro" id="IPR001579">
    <property type="entry name" value="Glyco_hydro_18_chit_AS"/>
</dbReference>
<evidence type="ECO:0000313" key="9">
    <source>
        <dbReference type="EMBL" id="MFD2731762.1"/>
    </source>
</evidence>
<dbReference type="InterPro" id="IPR017853">
    <property type="entry name" value="GH"/>
</dbReference>
<organism evidence="9 10">
    <name type="scientific">Pedobacter alpinus</name>
    <dbReference type="NCBI Taxonomy" id="1590643"/>
    <lineage>
        <taxon>Bacteria</taxon>
        <taxon>Pseudomonadati</taxon>
        <taxon>Bacteroidota</taxon>
        <taxon>Sphingobacteriia</taxon>
        <taxon>Sphingobacteriales</taxon>
        <taxon>Sphingobacteriaceae</taxon>
        <taxon>Pedobacter</taxon>
    </lineage>
</organism>
<dbReference type="EC" id="3.2.1.14" evidence="2"/>
<dbReference type="GO" id="GO:0016787">
    <property type="term" value="F:hydrolase activity"/>
    <property type="evidence" value="ECO:0007669"/>
    <property type="project" value="UniProtKB-KW"/>
</dbReference>
<comment type="catalytic activity">
    <reaction evidence="1">
        <text>Random endo-hydrolysis of N-acetyl-beta-D-glucosaminide (1-&gt;4)-beta-linkages in chitin and chitodextrins.</text>
        <dbReference type="EC" id="3.2.1.14"/>
    </reaction>
</comment>
<protein>
    <recommendedName>
        <fullName evidence="2">chitinase</fullName>
        <ecNumber evidence="2">3.2.1.14</ecNumber>
    </recommendedName>
</protein>
<dbReference type="InterPro" id="IPR001223">
    <property type="entry name" value="Glyco_hydro18_cat"/>
</dbReference>
<evidence type="ECO:0000313" key="10">
    <source>
        <dbReference type="Proteomes" id="UP001597546"/>
    </source>
</evidence>
<evidence type="ECO:0000256" key="5">
    <source>
        <dbReference type="RuleBase" id="RU000489"/>
    </source>
</evidence>
<dbReference type="RefSeq" id="WP_379042026.1">
    <property type="nucleotide sequence ID" value="NZ_JBHSKW010000019.1"/>
</dbReference>
<feature type="domain" description="GH18" evidence="8">
    <location>
        <begin position="48"/>
        <end position="345"/>
    </location>
</feature>
<keyword evidence="4 5" id="KW-0326">Glycosidase</keyword>
<comment type="caution">
    <text evidence="9">The sequence shown here is derived from an EMBL/GenBank/DDBJ whole genome shotgun (WGS) entry which is preliminary data.</text>
</comment>
<accession>A0ABW5TSP0</accession>
<dbReference type="PROSITE" id="PS51910">
    <property type="entry name" value="GH18_2"/>
    <property type="match status" value="1"/>
</dbReference>
<gene>
    <name evidence="9" type="ORF">ACFSSE_08585</name>
</gene>
<dbReference type="PANTHER" id="PTHR11177">
    <property type="entry name" value="CHITINASE"/>
    <property type="match status" value="1"/>
</dbReference>
<dbReference type="PROSITE" id="PS01095">
    <property type="entry name" value="GH18_1"/>
    <property type="match status" value="1"/>
</dbReference>
<reference evidence="10" key="1">
    <citation type="journal article" date="2019" name="Int. J. Syst. Evol. Microbiol.">
        <title>The Global Catalogue of Microorganisms (GCM) 10K type strain sequencing project: providing services to taxonomists for standard genome sequencing and annotation.</title>
        <authorList>
            <consortium name="The Broad Institute Genomics Platform"/>
            <consortium name="The Broad Institute Genome Sequencing Center for Infectious Disease"/>
            <person name="Wu L."/>
            <person name="Ma J."/>
        </authorList>
    </citation>
    <scope>NUCLEOTIDE SEQUENCE [LARGE SCALE GENOMIC DNA]</scope>
    <source>
        <strain evidence="10">KCTC 42456</strain>
    </source>
</reference>
<keyword evidence="10" id="KW-1185">Reference proteome</keyword>
<dbReference type="Gene3D" id="3.40.5.30">
    <property type="entry name" value="(Trans)glycosidases - domain 2"/>
    <property type="match status" value="1"/>
</dbReference>
<dbReference type="SUPFAM" id="SSF51445">
    <property type="entry name" value="(Trans)glycosidases"/>
    <property type="match status" value="1"/>
</dbReference>
<evidence type="ECO:0000256" key="6">
    <source>
        <dbReference type="RuleBase" id="RU004453"/>
    </source>
</evidence>
<dbReference type="InterPro" id="IPR050314">
    <property type="entry name" value="Glycosyl_Hydrlase_18"/>
</dbReference>
<dbReference type="InterPro" id="IPR011583">
    <property type="entry name" value="Chitinase_II/V-like_cat"/>
</dbReference>
<evidence type="ECO:0000256" key="2">
    <source>
        <dbReference type="ARBA" id="ARBA00012729"/>
    </source>
</evidence>
<dbReference type="Proteomes" id="UP001597546">
    <property type="component" value="Unassembled WGS sequence"/>
</dbReference>
<sequence length="346" mass="38311">MKKLFFLAFLSIIMLQACEKEVAIVPDGYNTGILNVKPTTPYVSNQDFKIVAYYSEAREIDSIALAKFKMVTHIHYAFAYPNANGTIKAILRPANFSKMRNLAKENGLKFGVSIAGVSAAEKEIFENIIKDPELRAIFIRNIVEFAVNNQLDGIDIDWEYPNANLGQHISYESFMKDLSVELHAWHKYLSAAVTAGVFPGGIRDGITLGAVEAMDFINLMAYDGAGYKSNPNHASMVLTQDVIDYWLNQKGIPKSKAVVGIPLYGKNPANAALTFRDMLRQGANPLENSFTVAGTTYYYNGIPTVKDKATLIKEKANGIMFWEFFQDVNGSNSLVKAANDAIGRAY</sequence>
<comment type="similarity">
    <text evidence="6">Belongs to the glycosyl hydrolase 18 family.</text>
</comment>
<evidence type="ECO:0000256" key="1">
    <source>
        <dbReference type="ARBA" id="ARBA00000822"/>
    </source>
</evidence>
<dbReference type="PROSITE" id="PS51257">
    <property type="entry name" value="PROKAR_LIPOPROTEIN"/>
    <property type="match status" value="1"/>
</dbReference>
<evidence type="ECO:0000259" key="8">
    <source>
        <dbReference type="PROSITE" id="PS51910"/>
    </source>
</evidence>
<name>A0ABW5TSP0_9SPHI</name>